<proteinExistence type="predicted"/>
<protein>
    <recommendedName>
        <fullName evidence="4">Saponin hydrolase</fullName>
    </recommendedName>
</protein>
<sequence>MRFTQSFIITFLNTITFATKGASTPLSKFSIGQRSSVPPPPAPEPITVVELPLPPVSQGACTLEINPHGTGCMSPDYFFQSGNFLPDDNHVVALLNFTGAPAAPDPASIYSGLQAILIKADGTTFPNGDPWKCVTCGVPAENMVGSTPLSTNPQAFKDGKRMLAEYNVVDCGDALLADADCTPDKVYIYPIRWNVEVDGSGTGGSIREIRIHPDDVHLGFNSYTYTAGALGEVPYFSRLQFNPSPTTGTPLAPRYDLVNVTALRSPVPQSVLSADGDQLIYNLSALSVGELRGFTGLGNEVTYLGPTVESGNFDVFAADLTTGVVRRITSDTGYTDPLDVSPDSQWNVVLTTLESHRMEFVSGMRGVPPIIDTVAVGTLASIRNNGPRRFFQPWLLDYYGDRGGYNGQLINAAGDGNPGSINDPNWNANADPKFSHGGNKIAYFQVLVIPPECGGTNPLPCPTSTEPGGRVYRLMLATLTSRTPPQLPPVEPVSDVVPWGTPYVPGAPSPLSSPLLNGSYTLKGKVSGSAYTKFTLDNTESYVKSVSATYENYSDDGIHFIFGSENVTTTPLNLTLSLLDWHSDLVSYGETISTKITGLGGFHVEDDETGNIFEANGTLTTTVGAVVYRQPVNGG</sequence>
<gene>
    <name evidence="2" type="ORF">L207DRAFT_446536</name>
</gene>
<dbReference type="InterPro" id="IPR011042">
    <property type="entry name" value="6-blade_b-propeller_TolB-like"/>
</dbReference>
<organism evidence="2 3">
    <name type="scientific">Hyaloscypha variabilis (strain UAMH 11265 / GT02V1 / F)</name>
    <name type="common">Meliniomyces variabilis</name>
    <dbReference type="NCBI Taxonomy" id="1149755"/>
    <lineage>
        <taxon>Eukaryota</taxon>
        <taxon>Fungi</taxon>
        <taxon>Dikarya</taxon>
        <taxon>Ascomycota</taxon>
        <taxon>Pezizomycotina</taxon>
        <taxon>Leotiomycetes</taxon>
        <taxon>Helotiales</taxon>
        <taxon>Hyaloscyphaceae</taxon>
        <taxon>Hyaloscypha</taxon>
        <taxon>Hyaloscypha variabilis</taxon>
    </lineage>
</organism>
<feature type="signal peptide" evidence="1">
    <location>
        <begin position="1"/>
        <end position="18"/>
    </location>
</feature>
<keyword evidence="3" id="KW-1185">Reference proteome</keyword>
<evidence type="ECO:0000256" key="1">
    <source>
        <dbReference type="SAM" id="SignalP"/>
    </source>
</evidence>
<name>A0A2J6QRD2_HYAVF</name>
<dbReference type="AlphaFoldDB" id="A0A2J6QRD2"/>
<dbReference type="EMBL" id="KZ613984">
    <property type="protein sequence ID" value="PMD28820.1"/>
    <property type="molecule type" value="Genomic_DNA"/>
</dbReference>
<dbReference type="Proteomes" id="UP000235786">
    <property type="component" value="Unassembled WGS sequence"/>
</dbReference>
<evidence type="ECO:0008006" key="4">
    <source>
        <dbReference type="Google" id="ProtNLM"/>
    </source>
</evidence>
<evidence type="ECO:0000313" key="2">
    <source>
        <dbReference type="EMBL" id="PMD28820.1"/>
    </source>
</evidence>
<evidence type="ECO:0000313" key="3">
    <source>
        <dbReference type="Proteomes" id="UP000235786"/>
    </source>
</evidence>
<feature type="chain" id="PRO_5014344844" description="Saponin hydrolase" evidence="1">
    <location>
        <begin position="19"/>
        <end position="635"/>
    </location>
</feature>
<dbReference type="OrthoDB" id="10265322at2759"/>
<keyword evidence="1" id="KW-0732">Signal</keyword>
<accession>A0A2J6QRD2</accession>
<dbReference type="STRING" id="1149755.A0A2J6QRD2"/>
<dbReference type="Gene3D" id="2.120.10.30">
    <property type="entry name" value="TolB, C-terminal domain"/>
    <property type="match status" value="1"/>
</dbReference>
<reference evidence="2 3" key="1">
    <citation type="submission" date="2016-04" db="EMBL/GenBank/DDBJ databases">
        <title>A degradative enzymes factory behind the ericoid mycorrhizal symbiosis.</title>
        <authorList>
            <consortium name="DOE Joint Genome Institute"/>
            <person name="Martino E."/>
            <person name="Morin E."/>
            <person name="Grelet G."/>
            <person name="Kuo A."/>
            <person name="Kohler A."/>
            <person name="Daghino S."/>
            <person name="Barry K."/>
            <person name="Choi C."/>
            <person name="Cichocki N."/>
            <person name="Clum A."/>
            <person name="Copeland A."/>
            <person name="Hainaut M."/>
            <person name="Haridas S."/>
            <person name="Labutti K."/>
            <person name="Lindquist E."/>
            <person name="Lipzen A."/>
            <person name="Khouja H.-R."/>
            <person name="Murat C."/>
            <person name="Ohm R."/>
            <person name="Olson A."/>
            <person name="Spatafora J."/>
            <person name="Veneault-Fourrey C."/>
            <person name="Henrissat B."/>
            <person name="Grigoriev I."/>
            <person name="Martin F."/>
            <person name="Perotto S."/>
        </authorList>
    </citation>
    <scope>NUCLEOTIDE SEQUENCE [LARGE SCALE GENOMIC DNA]</scope>
    <source>
        <strain evidence="2 3">F</strain>
    </source>
</reference>